<dbReference type="EMBL" id="CP091871">
    <property type="protein sequence ID" value="WEU40506.1"/>
    <property type="molecule type" value="Genomic_DNA"/>
</dbReference>
<dbReference type="Proteomes" id="UP000186851">
    <property type="component" value="Chromosome"/>
</dbReference>
<dbReference type="KEGG" id="oyw:OdinLCB4_000820"/>
<name>A0AAF0D2K3_ODILC</name>
<organism evidence="2 3">
    <name type="scientific">Odinarchaeota yellowstonii (strain LCB_4)</name>
    <dbReference type="NCBI Taxonomy" id="1841599"/>
    <lineage>
        <taxon>Archaea</taxon>
        <taxon>Promethearchaeati</taxon>
        <taxon>Candidatus Odinarchaeota</taxon>
        <taxon>Candidatus Odinarchaeia</taxon>
        <taxon>Candidatus Odinarchaeales</taxon>
        <taxon>Candidatus Odinarchaeaceae</taxon>
        <taxon>Candidatus Odinarchaeum</taxon>
    </lineage>
</organism>
<reference evidence="2" key="1">
    <citation type="journal article" date="2017" name="Nature">
        <title>Asgard archaea illuminate the origin of eukaryotic cellular complexity.</title>
        <authorList>
            <person name="Zaremba-Niedzwiedzka K."/>
            <person name="Caceres E.F."/>
            <person name="Saw J.H."/>
            <person name="Backstrom D."/>
            <person name="Juzokaite L."/>
            <person name="Vancaester E."/>
            <person name="Seitz K.W."/>
            <person name="Anantharaman K."/>
            <person name="Starnawski P."/>
            <person name="Kjeldsen K.U."/>
            <person name="Scott M.B."/>
            <person name="Nunoura T."/>
            <person name="Banfield J.F."/>
            <person name="Schramm A."/>
            <person name="Baker B.J."/>
            <person name="Spang A."/>
            <person name="Ettema T.J.G."/>
        </authorList>
    </citation>
    <scope>NUCLEOTIDE SEQUENCE</scope>
    <source>
        <strain evidence="2">LCB_4</strain>
    </source>
</reference>
<protein>
    <submittedName>
        <fullName evidence="2">Uncharacterized protein</fullName>
    </submittedName>
</protein>
<accession>A0AAF0D2K3</accession>
<evidence type="ECO:0000313" key="3">
    <source>
        <dbReference type="Proteomes" id="UP000186851"/>
    </source>
</evidence>
<reference evidence="2" key="2">
    <citation type="journal article" date="2022" name="Nat. Microbiol.">
        <title>A closed Candidatus Odinarchaeum chromosome exposes Asgard archaeal viruses.</title>
        <authorList>
            <person name="Tamarit D."/>
            <person name="Caceres E.F."/>
            <person name="Krupovic M."/>
            <person name="Nijland R."/>
            <person name="Eme L."/>
            <person name="Robinson N.P."/>
            <person name="Ettema T.J.G."/>
        </authorList>
    </citation>
    <scope>NUCLEOTIDE SEQUENCE</scope>
    <source>
        <strain evidence="2">LCB_4</strain>
    </source>
</reference>
<gene>
    <name evidence="2" type="ORF">OdinLCB4_000820</name>
</gene>
<evidence type="ECO:0000256" key="1">
    <source>
        <dbReference type="SAM" id="MobiDB-lite"/>
    </source>
</evidence>
<feature type="region of interest" description="Disordered" evidence="1">
    <location>
        <begin position="1"/>
        <end position="26"/>
    </location>
</feature>
<dbReference type="AlphaFoldDB" id="A0AAF0D2K3"/>
<proteinExistence type="predicted"/>
<sequence>MNSIDYNPSKGRDHLLPRIGVSSSKHDSLSSEIFLQTRSERRVGSLGLHSRYFDFSHAY</sequence>
<evidence type="ECO:0000313" key="2">
    <source>
        <dbReference type="EMBL" id="WEU40506.1"/>
    </source>
</evidence>